<dbReference type="STRING" id="64791.A0A151XH73"/>
<organism evidence="1 2">
    <name type="scientific">Mycetomoellerius zeteki</name>
    <dbReference type="NCBI Taxonomy" id="64791"/>
    <lineage>
        <taxon>Eukaryota</taxon>
        <taxon>Metazoa</taxon>
        <taxon>Ecdysozoa</taxon>
        <taxon>Arthropoda</taxon>
        <taxon>Hexapoda</taxon>
        <taxon>Insecta</taxon>
        <taxon>Pterygota</taxon>
        <taxon>Neoptera</taxon>
        <taxon>Endopterygota</taxon>
        <taxon>Hymenoptera</taxon>
        <taxon>Apocrita</taxon>
        <taxon>Aculeata</taxon>
        <taxon>Formicoidea</taxon>
        <taxon>Formicidae</taxon>
        <taxon>Myrmicinae</taxon>
        <taxon>Mycetomoellerius</taxon>
    </lineage>
</organism>
<accession>A0A151XH73</accession>
<dbReference type="PANTHER" id="PTHR46601:SF1">
    <property type="entry name" value="ADF-H DOMAIN-CONTAINING PROTEIN"/>
    <property type="match status" value="1"/>
</dbReference>
<evidence type="ECO:0000313" key="1">
    <source>
        <dbReference type="EMBL" id="KYQ59746.1"/>
    </source>
</evidence>
<proteinExistence type="predicted"/>
<dbReference type="AlphaFoldDB" id="A0A151XH73"/>
<keyword evidence="2" id="KW-1185">Reference proteome</keyword>
<dbReference type="PANTHER" id="PTHR46601">
    <property type="entry name" value="ULP_PROTEASE DOMAIN-CONTAINING PROTEIN"/>
    <property type="match status" value="1"/>
</dbReference>
<dbReference type="Proteomes" id="UP000075809">
    <property type="component" value="Unassembled WGS sequence"/>
</dbReference>
<dbReference type="EMBL" id="KQ982130">
    <property type="protein sequence ID" value="KYQ59746.1"/>
    <property type="molecule type" value="Genomic_DNA"/>
</dbReference>
<sequence>MAVYLFQRSLIAFLNEKFDNLNKIFYFSDGSGAQYKNKKNFANLYYHKRDFNVMAECHFFATSHGKGPCDDLRGVIKRLAAKASLQNVNDLINTPEKFFLWVNKNIVNIILIQNFFLLKNTKLKYLNWKIVFEKRKNDSWYFKTSFIHSKKTRKNRNKNNIISF</sequence>
<protein>
    <submittedName>
        <fullName evidence="1">Uncharacterized protein</fullName>
    </submittedName>
</protein>
<evidence type="ECO:0000313" key="2">
    <source>
        <dbReference type="Proteomes" id="UP000075809"/>
    </source>
</evidence>
<reference evidence="1 2" key="1">
    <citation type="submission" date="2015-09" db="EMBL/GenBank/DDBJ databases">
        <title>Trachymyrmex zeteki WGS genome.</title>
        <authorList>
            <person name="Nygaard S."/>
            <person name="Hu H."/>
            <person name="Boomsma J."/>
            <person name="Zhang G."/>
        </authorList>
    </citation>
    <scope>NUCLEOTIDE SEQUENCE [LARGE SCALE GENOMIC DNA]</scope>
    <source>
        <strain evidence="1">Tzet28-1</strain>
        <tissue evidence="1">Whole body</tissue>
    </source>
</reference>
<gene>
    <name evidence="1" type="ORF">ALC60_01131</name>
</gene>
<name>A0A151XH73_9HYME</name>